<evidence type="ECO:0000313" key="8">
    <source>
        <dbReference type="EMBL" id="KXS21586.1"/>
    </source>
</evidence>
<dbReference type="AlphaFoldDB" id="A0A139AXW7"/>
<organism evidence="8 9">
    <name type="scientific">Gonapodya prolifera (strain JEL478)</name>
    <name type="common">Monoblepharis prolifera</name>
    <dbReference type="NCBI Taxonomy" id="1344416"/>
    <lineage>
        <taxon>Eukaryota</taxon>
        <taxon>Fungi</taxon>
        <taxon>Fungi incertae sedis</taxon>
        <taxon>Chytridiomycota</taxon>
        <taxon>Chytridiomycota incertae sedis</taxon>
        <taxon>Monoblepharidomycetes</taxon>
        <taxon>Monoblepharidales</taxon>
        <taxon>Gonapodyaceae</taxon>
        <taxon>Gonapodya</taxon>
    </lineage>
</organism>
<protein>
    <submittedName>
        <fullName evidence="8">Glycoside hydrolase family 26 protein</fullName>
    </submittedName>
</protein>
<feature type="signal peptide" evidence="6">
    <location>
        <begin position="1"/>
        <end position="20"/>
    </location>
</feature>
<dbReference type="SUPFAM" id="SSF51445">
    <property type="entry name" value="(Trans)glycosidases"/>
    <property type="match status" value="1"/>
</dbReference>
<feature type="transmembrane region" description="Helical" evidence="5">
    <location>
        <begin position="492"/>
        <end position="510"/>
    </location>
</feature>
<comment type="similarity">
    <text evidence="1 4">Belongs to the glycosyl hydrolase 26 family.</text>
</comment>
<evidence type="ECO:0000313" key="9">
    <source>
        <dbReference type="Proteomes" id="UP000070544"/>
    </source>
</evidence>
<feature type="active site" description="Proton donor" evidence="4">
    <location>
        <position position="165"/>
    </location>
</feature>
<accession>A0A139AXW7</accession>
<feature type="chain" id="PRO_5007296502" evidence="6">
    <location>
        <begin position="21"/>
        <end position="511"/>
    </location>
</feature>
<sequence length="511" mass="54874">MAPGRGLLLLASLLCVAVNAQNLTFPPVPPPTPGMGGSNLTANPFPAPSGNGVYLGATLDWDVDSPANLSTRLGVPLLTYSIFLKFPLTDIDKTFLNKTVKTEPYPSLGADGQTKPSIMVTLEPSSIEALSDATFDDPTVLGDVVDMVRDLNAKGLYVLLRFGHEMNGWWYAWCMRPIQYKKTFRRVGTAVKSCAECSATAMLWAPQIAISYPWGLDIPLNDTTFFTRNPDYANLNLTELQTLDTNGDGKISLGDEPYAPYYPGDDIVDWVGISIYFNGKDFYGQNSLPTPNTFLDNIRGIDVTSGTLTAPDFYQIYSVQKGKPFALAETSANWNAQYAAANPNSTTMLQMKQAWWRETLSDRILDAMPNYRASFTFEFRKMGEDIKTVTFDYGYTTTPEVAAAFLADLPKRFLLSNGTFTSLNLRQLPPAIGGSSFLVSSPASTSQAARTVTGAATQAPAQSTATASAAAPGTAGTLKGGAGFSQSVANSWVASVVLGVLGSVAVFAVTS</sequence>
<evidence type="ECO:0000256" key="6">
    <source>
        <dbReference type="SAM" id="SignalP"/>
    </source>
</evidence>
<evidence type="ECO:0000256" key="3">
    <source>
        <dbReference type="ARBA" id="ARBA00023295"/>
    </source>
</evidence>
<feature type="domain" description="GH26" evidence="7">
    <location>
        <begin position="4"/>
        <end position="392"/>
    </location>
</feature>
<keyword evidence="6" id="KW-0732">Signal</keyword>
<proteinExistence type="inferred from homology"/>
<dbReference type="InterPro" id="IPR017853">
    <property type="entry name" value="GH"/>
</dbReference>
<dbReference type="Pfam" id="PF02156">
    <property type="entry name" value="Glyco_hydro_26"/>
    <property type="match status" value="1"/>
</dbReference>
<dbReference type="InterPro" id="IPR000805">
    <property type="entry name" value="Glyco_hydro_26"/>
</dbReference>
<gene>
    <name evidence="8" type="ORF">M427DRAFT_27218</name>
</gene>
<dbReference type="PANTHER" id="PTHR40079:SF4">
    <property type="entry name" value="GH26 DOMAIN-CONTAINING PROTEIN-RELATED"/>
    <property type="match status" value="1"/>
</dbReference>
<dbReference type="Proteomes" id="UP000070544">
    <property type="component" value="Unassembled WGS sequence"/>
</dbReference>
<feature type="active site" description="Nucleophile" evidence="4">
    <location>
        <position position="329"/>
    </location>
</feature>
<evidence type="ECO:0000256" key="2">
    <source>
        <dbReference type="ARBA" id="ARBA00022801"/>
    </source>
</evidence>
<dbReference type="Gene3D" id="3.20.20.80">
    <property type="entry name" value="Glycosidases"/>
    <property type="match status" value="1"/>
</dbReference>
<keyword evidence="9" id="KW-1185">Reference proteome</keyword>
<keyword evidence="5" id="KW-0472">Membrane</keyword>
<keyword evidence="5" id="KW-0812">Transmembrane</keyword>
<dbReference type="PANTHER" id="PTHR40079">
    <property type="entry name" value="MANNAN ENDO-1,4-BETA-MANNOSIDASE E-RELATED"/>
    <property type="match status" value="1"/>
</dbReference>
<dbReference type="OrthoDB" id="428177at2759"/>
<keyword evidence="3 4" id="KW-0326">Glycosidase</keyword>
<dbReference type="InterPro" id="IPR022790">
    <property type="entry name" value="GH26_dom"/>
</dbReference>
<dbReference type="GO" id="GO:0016985">
    <property type="term" value="F:mannan endo-1,4-beta-mannosidase activity"/>
    <property type="evidence" value="ECO:0007669"/>
    <property type="project" value="InterPro"/>
</dbReference>
<evidence type="ECO:0000259" key="7">
    <source>
        <dbReference type="PROSITE" id="PS51764"/>
    </source>
</evidence>
<keyword evidence="5" id="KW-1133">Transmembrane helix</keyword>
<evidence type="ECO:0000256" key="5">
    <source>
        <dbReference type="SAM" id="Phobius"/>
    </source>
</evidence>
<evidence type="ECO:0000256" key="4">
    <source>
        <dbReference type="PROSITE-ProRule" id="PRU01100"/>
    </source>
</evidence>
<dbReference type="EMBL" id="KQ965732">
    <property type="protein sequence ID" value="KXS21586.1"/>
    <property type="molecule type" value="Genomic_DNA"/>
</dbReference>
<dbReference type="GO" id="GO:0006080">
    <property type="term" value="P:substituted mannan metabolic process"/>
    <property type="evidence" value="ECO:0007669"/>
    <property type="project" value="InterPro"/>
</dbReference>
<name>A0A139AXW7_GONPJ</name>
<evidence type="ECO:0000256" key="1">
    <source>
        <dbReference type="ARBA" id="ARBA00007754"/>
    </source>
</evidence>
<dbReference type="PROSITE" id="PS51764">
    <property type="entry name" value="GH26"/>
    <property type="match status" value="1"/>
</dbReference>
<reference evidence="8 9" key="1">
    <citation type="journal article" date="2015" name="Genome Biol. Evol.">
        <title>Phylogenomic analyses indicate that early fungi evolved digesting cell walls of algal ancestors of land plants.</title>
        <authorList>
            <person name="Chang Y."/>
            <person name="Wang S."/>
            <person name="Sekimoto S."/>
            <person name="Aerts A.L."/>
            <person name="Choi C."/>
            <person name="Clum A."/>
            <person name="LaButti K.M."/>
            <person name="Lindquist E.A."/>
            <person name="Yee Ngan C."/>
            <person name="Ohm R.A."/>
            <person name="Salamov A.A."/>
            <person name="Grigoriev I.V."/>
            <person name="Spatafora J.W."/>
            <person name="Berbee M.L."/>
        </authorList>
    </citation>
    <scope>NUCLEOTIDE SEQUENCE [LARGE SCALE GENOMIC DNA]</scope>
    <source>
        <strain evidence="8 9">JEL478</strain>
    </source>
</reference>
<keyword evidence="2 4" id="KW-0378">Hydrolase</keyword>